<dbReference type="InterPro" id="IPR003106">
    <property type="entry name" value="Leu_zip_homeo"/>
</dbReference>
<evidence type="ECO:0000256" key="9">
    <source>
        <dbReference type="RuleBase" id="RU000682"/>
    </source>
</evidence>
<dbReference type="GO" id="GO:0005634">
    <property type="term" value="C:nucleus"/>
    <property type="evidence" value="ECO:0007669"/>
    <property type="project" value="UniProtKB-SubCell"/>
</dbReference>
<dbReference type="PRINTS" id="PR00031">
    <property type="entry name" value="HTHREPRESSR"/>
</dbReference>
<evidence type="ECO:0000256" key="7">
    <source>
        <dbReference type="ARBA" id="ARBA00025748"/>
    </source>
</evidence>
<dbReference type="PROSITE" id="PS00027">
    <property type="entry name" value="HOMEOBOX_1"/>
    <property type="match status" value="1"/>
</dbReference>
<keyword evidence="2 10" id="KW-0805">Transcription regulation</keyword>
<evidence type="ECO:0000256" key="2">
    <source>
        <dbReference type="ARBA" id="ARBA00023015"/>
    </source>
</evidence>
<dbReference type="PANTHER" id="PTHR24326">
    <property type="entry name" value="HOMEOBOX-LEUCINE ZIPPER PROTEIN"/>
    <property type="match status" value="1"/>
</dbReference>
<keyword evidence="13" id="KW-1185">Reference proteome</keyword>
<dbReference type="InterPro" id="IPR045224">
    <property type="entry name" value="HDZip_class_I_plant"/>
</dbReference>
<comment type="caution">
    <text evidence="12">The sequence shown here is derived from an EMBL/GenBank/DDBJ whole genome shotgun (WGS) entry which is preliminary data.</text>
</comment>
<evidence type="ECO:0000256" key="6">
    <source>
        <dbReference type="ARBA" id="ARBA00023242"/>
    </source>
</evidence>
<keyword evidence="4 8" id="KW-0371">Homeobox</keyword>
<comment type="function">
    <text evidence="10">Transcription factor.</text>
</comment>
<proteinExistence type="inferred from homology"/>
<dbReference type="CDD" id="cd00086">
    <property type="entry name" value="homeodomain"/>
    <property type="match status" value="1"/>
</dbReference>
<evidence type="ECO:0000259" key="11">
    <source>
        <dbReference type="PROSITE" id="PS50071"/>
    </source>
</evidence>
<dbReference type="Pfam" id="PF02183">
    <property type="entry name" value="HALZ"/>
    <property type="match status" value="1"/>
</dbReference>
<dbReference type="Pfam" id="PF00046">
    <property type="entry name" value="Homeodomain"/>
    <property type="match status" value="1"/>
</dbReference>
<gene>
    <name evidence="12" type="ORF">RND71_002328</name>
</gene>
<dbReference type="InterPro" id="IPR017970">
    <property type="entry name" value="Homeobox_CS"/>
</dbReference>
<dbReference type="GO" id="GO:0000976">
    <property type="term" value="F:transcription cis-regulatory region binding"/>
    <property type="evidence" value="ECO:0007669"/>
    <property type="project" value="UniProtKB-ARBA"/>
</dbReference>
<evidence type="ECO:0000313" key="12">
    <source>
        <dbReference type="EMBL" id="KAK4380466.1"/>
    </source>
</evidence>
<evidence type="ECO:0000256" key="1">
    <source>
        <dbReference type="ARBA" id="ARBA00004123"/>
    </source>
</evidence>
<evidence type="ECO:0000256" key="4">
    <source>
        <dbReference type="ARBA" id="ARBA00023155"/>
    </source>
</evidence>
<organism evidence="12 13">
    <name type="scientific">Anisodus tanguticus</name>
    <dbReference type="NCBI Taxonomy" id="243964"/>
    <lineage>
        <taxon>Eukaryota</taxon>
        <taxon>Viridiplantae</taxon>
        <taxon>Streptophyta</taxon>
        <taxon>Embryophyta</taxon>
        <taxon>Tracheophyta</taxon>
        <taxon>Spermatophyta</taxon>
        <taxon>Magnoliopsida</taxon>
        <taxon>eudicotyledons</taxon>
        <taxon>Gunneridae</taxon>
        <taxon>Pentapetalae</taxon>
        <taxon>asterids</taxon>
        <taxon>lamiids</taxon>
        <taxon>Solanales</taxon>
        <taxon>Solanaceae</taxon>
        <taxon>Solanoideae</taxon>
        <taxon>Hyoscyameae</taxon>
        <taxon>Anisodus</taxon>
    </lineage>
</organism>
<comment type="subcellular location">
    <subcellularLocation>
        <location evidence="1 8 9">Nucleus</location>
    </subcellularLocation>
</comment>
<comment type="similarity">
    <text evidence="7 10">Belongs to the HD-ZIP homeobox family. Class I subfamily.</text>
</comment>
<reference evidence="12" key="1">
    <citation type="submission" date="2023-12" db="EMBL/GenBank/DDBJ databases">
        <title>Genome assembly of Anisodus tanguticus.</title>
        <authorList>
            <person name="Wang Y.-J."/>
        </authorList>
    </citation>
    <scope>NUCLEOTIDE SEQUENCE</scope>
    <source>
        <strain evidence="12">KB-2021</strain>
        <tissue evidence="12">Leaf</tissue>
    </source>
</reference>
<dbReference type="InterPro" id="IPR000047">
    <property type="entry name" value="HTH_motif"/>
</dbReference>
<evidence type="ECO:0000256" key="3">
    <source>
        <dbReference type="ARBA" id="ARBA00023125"/>
    </source>
</evidence>
<dbReference type="GO" id="GO:0000981">
    <property type="term" value="F:DNA-binding transcription factor activity, RNA polymerase II-specific"/>
    <property type="evidence" value="ECO:0007669"/>
    <property type="project" value="UniProtKB-UniRule"/>
</dbReference>
<accession>A0AAE1T3N5</accession>
<dbReference type="Proteomes" id="UP001291623">
    <property type="component" value="Unassembled WGS sequence"/>
</dbReference>
<keyword evidence="5 10" id="KW-0804">Transcription</keyword>
<sequence>MTSCNNEMAFFPTNFMLHDPHQDNHQDFHGVASFLGKRSMSFSNKCDAQNHGEEDVLSDDGTHHEALLGKKKIRRLNMEQVKTLEKNFELGDKLKPERKIQLARVLGLQPRQVAIWFQNRRTRWKTKQLEKDYDVLKGKFDAIKAENDALLAQNQELHVEIMTLKNGGHPTQSINLNKETDQGSICSTRSENSSEIIKLDISRQQMLQCNNMKLMDQTVKEETLSNMFCGIDDQSAGIWPWLDQQPHFN</sequence>
<keyword evidence="6 8" id="KW-0539">Nucleus</keyword>
<dbReference type="PROSITE" id="PS50071">
    <property type="entry name" value="HOMEOBOX_2"/>
    <property type="match status" value="1"/>
</dbReference>
<protein>
    <recommendedName>
        <fullName evidence="10">Homeobox-leucine zipper protein</fullName>
    </recommendedName>
    <alternativeName>
        <fullName evidence="10">HD-ZIP protein</fullName>
    </alternativeName>
    <alternativeName>
        <fullName evidence="10">Homeodomain transcription factor</fullName>
    </alternativeName>
</protein>
<dbReference type="Gene3D" id="1.10.10.60">
    <property type="entry name" value="Homeodomain-like"/>
    <property type="match status" value="1"/>
</dbReference>
<dbReference type="FunFam" id="1.10.10.60:FF:000144">
    <property type="entry name" value="homeobox-leucine zipper protein ATHB-6-like"/>
    <property type="match status" value="1"/>
</dbReference>
<name>A0AAE1T3N5_9SOLA</name>
<keyword evidence="3 8" id="KW-0238">DNA-binding</keyword>
<evidence type="ECO:0000256" key="8">
    <source>
        <dbReference type="PROSITE-ProRule" id="PRU00108"/>
    </source>
</evidence>
<dbReference type="SMART" id="SM00389">
    <property type="entry name" value="HOX"/>
    <property type="match status" value="1"/>
</dbReference>
<evidence type="ECO:0000313" key="13">
    <source>
        <dbReference type="Proteomes" id="UP001291623"/>
    </source>
</evidence>
<dbReference type="SUPFAM" id="SSF46689">
    <property type="entry name" value="Homeodomain-like"/>
    <property type="match status" value="1"/>
</dbReference>
<evidence type="ECO:0000256" key="5">
    <source>
        <dbReference type="ARBA" id="ARBA00023163"/>
    </source>
</evidence>
<dbReference type="AlphaFoldDB" id="A0AAE1T3N5"/>
<feature type="domain" description="Homeobox" evidence="11">
    <location>
        <begin position="67"/>
        <end position="127"/>
    </location>
</feature>
<evidence type="ECO:0000256" key="10">
    <source>
        <dbReference type="RuleBase" id="RU369038"/>
    </source>
</evidence>
<feature type="DNA-binding region" description="Homeobox" evidence="8">
    <location>
        <begin position="69"/>
        <end position="128"/>
    </location>
</feature>
<dbReference type="GO" id="GO:0045893">
    <property type="term" value="P:positive regulation of DNA-templated transcription"/>
    <property type="evidence" value="ECO:0007669"/>
    <property type="project" value="TreeGrafter"/>
</dbReference>
<dbReference type="InterPro" id="IPR009057">
    <property type="entry name" value="Homeodomain-like_sf"/>
</dbReference>
<dbReference type="PANTHER" id="PTHR24326:SF544">
    <property type="entry name" value="HOMEOBOX-LEUCINE ZIPPER PROTEIN"/>
    <property type="match status" value="1"/>
</dbReference>
<dbReference type="InterPro" id="IPR001356">
    <property type="entry name" value="HD"/>
</dbReference>
<dbReference type="EMBL" id="JAVYJV010000001">
    <property type="protein sequence ID" value="KAK4380466.1"/>
    <property type="molecule type" value="Genomic_DNA"/>
</dbReference>